<dbReference type="GO" id="GO:0006629">
    <property type="term" value="P:lipid metabolic process"/>
    <property type="evidence" value="ECO:0007669"/>
    <property type="project" value="InterPro"/>
</dbReference>
<feature type="domain" description="Fungal lipase-type" evidence="1">
    <location>
        <begin position="218"/>
        <end position="282"/>
    </location>
</feature>
<evidence type="ECO:0000313" key="2">
    <source>
        <dbReference type="EMBL" id="CCC90205.1"/>
    </source>
</evidence>
<sequence length="330" mass="36699">MHLVSRGAGVGVGPPFQTPDTASHRDWYPSLCAREFYGASIWEVALLALTPYFSTDHGIRKMLHFMNKHMNTDWVMRERHGASCVSTNSSTTPTKWNGYFDFYSERHDLSLISIRGTDMTSISDYLIDFNMFFEVIIYHLLSNVVPGASILPSNLIADLIGAASLPSDTSAHHENWEALAAQSSAGKPQCVDNNYRRDFFADVYNHIRYVGVQKDRPKHILVTGHSLGGVVASIIGAKTGIQAISFGAPGITLMRKKYNVDLQQINRNVVNIISSHDIFPMIGGNGGEEHHIECLATTRELCHAMEFLIGALWRSCASIRSRFPLIESVQ</sequence>
<name>G0ULF0_TRYCI</name>
<dbReference type="InterPro" id="IPR029058">
    <property type="entry name" value="AB_hydrolase_fold"/>
</dbReference>
<dbReference type="InterPro" id="IPR002921">
    <property type="entry name" value="Fungal_lipase-type"/>
</dbReference>
<gene>
    <name evidence="2" type="ORF">TCIL3000_4_2980</name>
</gene>
<dbReference type="Gene3D" id="3.40.50.1820">
    <property type="entry name" value="alpha/beta hydrolase"/>
    <property type="match status" value="1"/>
</dbReference>
<organism evidence="2">
    <name type="scientific">Trypanosoma congolense (strain IL3000)</name>
    <dbReference type="NCBI Taxonomy" id="1068625"/>
    <lineage>
        <taxon>Eukaryota</taxon>
        <taxon>Discoba</taxon>
        <taxon>Euglenozoa</taxon>
        <taxon>Kinetoplastea</taxon>
        <taxon>Metakinetoplastina</taxon>
        <taxon>Trypanosomatida</taxon>
        <taxon>Trypanosomatidae</taxon>
        <taxon>Trypanosoma</taxon>
        <taxon>Nannomonas</taxon>
    </lineage>
</organism>
<dbReference type="Pfam" id="PF01764">
    <property type="entry name" value="Lipase_3"/>
    <property type="match status" value="1"/>
</dbReference>
<evidence type="ECO:0000259" key="1">
    <source>
        <dbReference type="Pfam" id="PF01764"/>
    </source>
</evidence>
<protein>
    <submittedName>
        <fullName evidence="2">Uncharacterized protein TCIL3000_4_2980</fullName>
    </submittedName>
</protein>
<dbReference type="EMBL" id="HE575317">
    <property type="protein sequence ID" value="CCC90205.1"/>
    <property type="molecule type" value="Genomic_DNA"/>
</dbReference>
<dbReference type="VEuPathDB" id="TriTrypDB:TcIL3000_4_2980"/>
<dbReference type="AlphaFoldDB" id="G0ULF0"/>
<proteinExistence type="predicted"/>
<reference evidence="2" key="1">
    <citation type="journal article" date="2012" name="Proc. Natl. Acad. Sci. U.S.A.">
        <title>Antigenic diversity is generated by distinct evolutionary mechanisms in African trypanosome species.</title>
        <authorList>
            <person name="Jackson A.P."/>
            <person name="Berry A."/>
            <person name="Aslett M."/>
            <person name="Allison H.C."/>
            <person name="Burton P."/>
            <person name="Vavrova-Anderson J."/>
            <person name="Brown R."/>
            <person name="Browne H."/>
            <person name="Corton N."/>
            <person name="Hauser H."/>
            <person name="Gamble J."/>
            <person name="Gilderthorp R."/>
            <person name="Marcello L."/>
            <person name="McQuillan J."/>
            <person name="Otto T.D."/>
            <person name="Quail M.A."/>
            <person name="Sanders M.J."/>
            <person name="van Tonder A."/>
            <person name="Ginger M.L."/>
            <person name="Field M.C."/>
            <person name="Barry J.D."/>
            <person name="Hertz-Fowler C."/>
            <person name="Berriman M."/>
        </authorList>
    </citation>
    <scope>NUCLEOTIDE SEQUENCE</scope>
    <source>
        <strain evidence="2">IL3000</strain>
    </source>
</reference>
<accession>G0ULF0</accession>
<dbReference type="SUPFAM" id="SSF53474">
    <property type="entry name" value="alpha/beta-Hydrolases"/>
    <property type="match status" value="1"/>
</dbReference>